<dbReference type="CDD" id="cd01347">
    <property type="entry name" value="ligand_gated_channel"/>
    <property type="match status" value="1"/>
</dbReference>
<evidence type="ECO:0000256" key="2">
    <source>
        <dbReference type="ARBA" id="ARBA00022448"/>
    </source>
</evidence>
<dbReference type="Gene3D" id="2.170.130.10">
    <property type="entry name" value="TonB-dependent receptor, plug domain"/>
    <property type="match status" value="1"/>
</dbReference>
<evidence type="ECO:0000256" key="7">
    <source>
        <dbReference type="ARBA" id="ARBA00023237"/>
    </source>
</evidence>
<accession>A0A1Y6C9D4</accession>
<evidence type="ECO:0000256" key="6">
    <source>
        <dbReference type="ARBA" id="ARBA00023136"/>
    </source>
</evidence>
<dbReference type="Pfam" id="PF00593">
    <property type="entry name" value="TonB_dep_Rec_b-barrel"/>
    <property type="match status" value="1"/>
</dbReference>
<dbReference type="PANTHER" id="PTHR47234">
    <property type="match status" value="1"/>
</dbReference>
<evidence type="ECO:0000256" key="9">
    <source>
        <dbReference type="RuleBase" id="RU003357"/>
    </source>
</evidence>
<dbReference type="InterPro" id="IPR037066">
    <property type="entry name" value="Plug_dom_sf"/>
</dbReference>
<comment type="subcellular location">
    <subcellularLocation>
        <location evidence="1 8">Cell outer membrane</location>
        <topology evidence="1 8">Multi-pass membrane protein</topology>
    </subcellularLocation>
</comment>
<dbReference type="InterPro" id="IPR039426">
    <property type="entry name" value="TonB-dep_rcpt-like"/>
</dbReference>
<sequence length="827" mass="89284">MKYRLATIPLLCATCFLDAKIAVGQDSEAVETMVVTGTRKAGKTAEQLASPVDIIEGDDLANQGDTELTDLMRNLVPSFNVTTQPISDAGTIVRPANLRGLPPDSTLVLINGKRRHRAAVISFLGQGVSDGAQGVDLSMIPAIAVERAEVLRDGASALYGSDAIAGVMNFVLKDNDEGARFEAKAGSYYEGDGTMFQYAGNVGTSPFEGGFANFSFEYREADATSRSIQRDDAASLRESGNAYVADPAQTWGQPEVKSDVKLFANFGQTINNNLELYAFGNYGTRDSQGGFYYRNPTDRLGVYTTEDSEGNVSQLVGDTNPGSGPDCSNLSLDAAADNTTIQGRECFSFTEVFPGGFTPRFGGRLVDSSGVFGLRGEFNNGFRYDLSGGVGRNEVEFYLDNTVNASLGPNSPTTFEPGGYIQEDEQFNLDVSYPMGAINLAAGLERRRETFTINAGDEASYANGPLSQYGFSIGSNGFSGFSPDIAGKFSRYNNAAYLDVESDITRIWSVGLAGRYEEFEDFGVTRNGRLSTRLDLSDQLVLRGTISTGFRAPTPGQANVTNTTTAFEGGSLIDRGTIPPTNPIAQLYGGEQLKPETSQNYTFGAILKTGSLRTTVDYFNIAIKDRIAQSVSREISPEEAAALEAAGYAGAGNYAAIRFYTNAFETETQGVDLIMSYPLKALPGASVLRFAGNWTETKVIDYTTGILDEKRIRQLEEGLPQYRANLSLSNRVGSWRSLARVNYFGPYYEAHLDSGGLPIEAGEEFTVDAELGVALMDNLSIIMGAQNIFNEFPDEHDHQGVAGAKYPETAPMGFNGGFYYGKLIYFL</sequence>
<keyword evidence="13" id="KW-1185">Reference proteome</keyword>
<comment type="similarity">
    <text evidence="8 9">Belongs to the TonB-dependent receptor family.</text>
</comment>
<evidence type="ECO:0000256" key="8">
    <source>
        <dbReference type="PROSITE-ProRule" id="PRU01360"/>
    </source>
</evidence>
<dbReference type="RefSeq" id="WP_132321788.1">
    <property type="nucleotide sequence ID" value="NZ_FWZT01000016.1"/>
</dbReference>
<dbReference type="STRING" id="1513793.SAMN06296036_11664"/>
<dbReference type="Proteomes" id="UP000192907">
    <property type="component" value="Unassembled WGS sequence"/>
</dbReference>
<name>A0A1Y6C9D4_9BACT</name>
<keyword evidence="3 8" id="KW-1134">Transmembrane beta strand</keyword>
<keyword evidence="6 8" id="KW-0472">Membrane</keyword>
<dbReference type="InterPro" id="IPR036942">
    <property type="entry name" value="Beta-barrel_TonB_sf"/>
</dbReference>
<evidence type="ECO:0000259" key="11">
    <source>
        <dbReference type="Pfam" id="PF07715"/>
    </source>
</evidence>
<evidence type="ECO:0000256" key="1">
    <source>
        <dbReference type="ARBA" id="ARBA00004571"/>
    </source>
</evidence>
<evidence type="ECO:0000313" key="12">
    <source>
        <dbReference type="EMBL" id="SMF52576.1"/>
    </source>
</evidence>
<evidence type="ECO:0000313" key="13">
    <source>
        <dbReference type="Proteomes" id="UP000192907"/>
    </source>
</evidence>
<dbReference type="PANTHER" id="PTHR47234:SF3">
    <property type="entry name" value="SECRETIN_TONB SHORT N-TERMINAL DOMAIN-CONTAINING PROTEIN"/>
    <property type="match status" value="1"/>
</dbReference>
<feature type="domain" description="TonB-dependent receptor plug" evidence="11">
    <location>
        <begin position="46"/>
        <end position="167"/>
    </location>
</feature>
<dbReference type="SUPFAM" id="SSF56935">
    <property type="entry name" value="Porins"/>
    <property type="match status" value="1"/>
</dbReference>
<dbReference type="OrthoDB" id="9805434at2"/>
<protein>
    <submittedName>
        <fullName evidence="12">Iron complex outermembrane recepter protein</fullName>
    </submittedName>
</protein>
<dbReference type="PROSITE" id="PS52016">
    <property type="entry name" value="TONB_DEPENDENT_REC_3"/>
    <property type="match status" value="1"/>
</dbReference>
<feature type="domain" description="TonB-dependent receptor-like beta-barrel" evidence="10">
    <location>
        <begin position="367"/>
        <end position="788"/>
    </location>
</feature>
<dbReference type="EMBL" id="FWZT01000016">
    <property type="protein sequence ID" value="SMF52576.1"/>
    <property type="molecule type" value="Genomic_DNA"/>
</dbReference>
<organism evidence="12 13">
    <name type="scientific">Pseudobacteriovorax antillogorgiicola</name>
    <dbReference type="NCBI Taxonomy" id="1513793"/>
    <lineage>
        <taxon>Bacteria</taxon>
        <taxon>Pseudomonadati</taxon>
        <taxon>Bdellovibrionota</taxon>
        <taxon>Oligoflexia</taxon>
        <taxon>Oligoflexales</taxon>
        <taxon>Pseudobacteriovoracaceae</taxon>
        <taxon>Pseudobacteriovorax</taxon>
    </lineage>
</organism>
<dbReference type="Pfam" id="PF07715">
    <property type="entry name" value="Plug"/>
    <property type="match status" value="1"/>
</dbReference>
<dbReference type="GO" id="GO:0009279">
    <property type="term" value="C:cell outer membrane"/>
    <property type="evidence" value="ECO:0007669"/>
    <property type="project" value="UniProtKB-SubCell"/>
</dbReference>
<gene>
    <name evidence="12" type="ORF">SAMN06296036_11664</name>
</gene>
<evidence type="ECO:0000256" key="3">
    <source>
        <dbReference type="ARBA" id="ARBA00022452"/>
    </source>
</evidence>
<dbReference type="Gene3D" id="2.40.170.20">
    <property type="entry name" value="TonB-dependent receptor, beta-barrel domain"/>
    <property type="match status" value="1"/>
</dbReference>
<keyword evidence="7 8" id="KW-0998">Cell outer membrane</keyword>
<evidence type="ECO:0000259" key="10">
    <source>
        <dbReference type="Pfam" id="PF00593"/>
    </source>
</evidence>
<evidence type="ECO:0000256" key="4">
    <source>
        <dbReference type="ARBA" id="ARBA00022692"/>
    </source>
</evidence>
<keyword evidence="2 8" id="KW-0813">Transport</keyword>
<dbReference type="AlphaFoldDB" id="A0A1Y6C9D4"/>
<dbReference type="InterPro" id="IPR012910">
    <property type="entry name" value="Plug_dom"/>
</dbReference>
<dbReference type="InterPro" id="IPR000531">
    <property type="entry name" value="Beta-barrel_TonB"/>
</dbReference>
<proteinExistence type="inferred from homology"/>
<keyword evidence="4 8" id="KW-0812">Transmembrane</keyword>
<keyword evidence="5 9" id="KW-0798">TonB box</keyword>
<reference evidence="13" key="1">
    <citation type="submission" date="2017-04" db="EMBL/GenBank/DDBJ databases">
        <authorList>
            <person name="Varghese N."/>
            <person name="Submissions S."/>
        </authorList>
    </citation>
    <scope>NUCLEOTIDE SEQUENCE [LARGE SCALE GENOMIC DNA]</scope>
    <source>
        <strain evidence="13">RKEM611</strain>
    </source>
</reference>
<evidence type="ECO:0000256" key="5">
    <source>
        <dbReference type="ARBA" id="ARBA00023077"/>
    </source>
</evidence>